<organism evidence="2 3">
    <name type="scientific">Solea senegalensis</name>
    <name type="common">Senegalese sole</name>
    <dbReference type="NCBI Taxonomy" id="28829"/>
    <lineage>
        <taxon>Eukaryota</taxon>
        <taxon>Metazoa</taxon>
        <taxon>Chordata</taxon>
        <taxon>Craniata</taxon>
        <taxon>Vertebrata</taxon>
        <taxon>Euteleostomi</taxon>
        <taxon>Actinopterygii</taxon>
        <taxon>Neopterygii</taxon>
        <taxon>Teleostei</taxon>
        <taxon>Neoteleostei</taxon>
        <taxon>Acanthomorphata</taxon>
        <taxon>Carangaria</taxon>
        <taxon>Pleuronectiformes</taxon>
        <taxon>Pleuronectoidei</taxon>
        <taxon>Soleidae</taxon>
        <taxon>Solea</taxon>
    </lineage>
</organism>
<sequence>MASGRVRAAPGEKANEGERFTAQKDVALDNVPPMQERCSVKFEARWRVGTFQRPTFDLKHDFKRMCEKSITEPCNIKLEELNIKNRACVVRPRGRRHDDGSHAFTVCESMNLSLVKC</sequence>
<keyword evidence="3" id="KW-1185">Reference proteome</keyword>
<evidence type="ECO:0000313" key="3">
    <source>
        <dbReference type="Proteomes" id="UP000693946"/>
    </source>
</evidence>
<gene>
    <name evidence="2" type="ORF">JOB18_039488</name>
</gene>
<reference evidence="2 3" key="1">
    <citation type="journal article" date="2021" name="Sci. Rep.">
        <title>Chromosome anchoring in Senegalese sole (Solea senegalensis) reveals sex-associated markers and genome rearrangements in flatfish.</title>
        <authorList>
            <person name="Guerrero-Cozar I."/>
            <person name="Gomez-Garrido J."/>
            <person name="Berbel C."/>
            <person name="Martinez-Blanch J.F."/>
            <person name="Alioto T."/>
            <person name="Claros M.G."/>
            <person name="Gagnaire P.A."/>
            <person name="Manchado M."/>
        </authorList>
    </citation>
    <scope>NUCLEOTIDE SEQUENCE [LARGE SCALE GENOMIC DNA]</scope>
    <source>
        <strain evidence="2">Sse05_10M</strain>
    </source>
</reference>
<feature type="region of interest" description="Disordered" evidence="1">
    <location>
        <begin position="1"/>
        <end position="21"/>
    </location>
</feature>
<dbReference type="Proteomes" id="UP000693946">
    <property type="component" value="Linkage Group LG3"/>
</dbReference>
<protein>
    <submittedName>
        <fullName evidence="2">Uncharacterized protein</fullName>
    </submittedName>
</protein>
<dbReference type="EMBL" id="JAGKHQ010000015">
    <property type="protein sequence ID" value="KAG7497540.1"/>
    <property type="molecule type" value="Genomic_DNA"/>
</dbReference>
<evidence type="ECO:0000313" key="2">
    <source>
        <dbReference type="EMBL" id="KAG7497540.1"/>
    </source>
</evidence>
<dbReference type="AlphaFoldDB" id="A0AAV6QX13"/>
<proteinExistence type="predicted"/>
<name>A0AAV6QX13_SOLSE</name>
<accession>A0AAV6QX13</accession>
<evidence type="ECO:0000256" key="1">
    <source>
        <dbReference type="SAM" id="MobiDB-lite"/>
    </source>
</evidence>
<comment type="caution">
    <text evidence="2">The sequence shown here is derived from an EMBL/GenBank/DDBJ whole genome shotgun (WGS) entry which is preliminary data.</text>
</comment>